<name>A0AAD7FKN7_9AGAR</name>
<gene>
    <name evidence="2" type="ORF">FB45DRAFT_921848</name>
</gene>
<evidence type="ECO:0000256" key="1">
    <source>
        <dbReference type="SAM" id="Coils"/>
    </source>
</evidence>
<dbReference type="EMBL" id="JARKIF010000012">
    <property type="protein sequence ID" value="KAJ7625605.1"/>
    <property type="molecule type" value="Genomic_DNA"/>
</dbReference>
<proteinExistence type="predicted"/>
<evidence type="ECO:0000313" key="3">
    <source>
        <dbReference type="Proteomes" id="UP001221142"/>
    </source>
</evidence>
<comment type="caution">
    <text evidence="2">The sequence shown here is derived from an EMBL/GenBank/DDBJ whole genome shotgun (WGS) entry which is preliminary data.</text>
</comment>
<evidence type="ECO:0008006" key="4">
    <source>
        <dbReference type="Google" id="ProtNLM"/>
    </source>
</evidence>
<protein>
    <recommendedName>
        <fullName evidence="4">F-box domain-containing protein</fullName>
    </recommendedName>
</protein>
<dbReference type="AlphaFoldDB" id="A0AAD7FKN7"/>
<reference evidence="2" key="1">
    <citation type="submission" date="2023-03" db="EMBL/GenBank/DDBJ databases">
        <title>Massive genome expansion in bonnet fungi (Mycena s.s.) driven by repeated elements and novel gene families across ecological guilds.</title>
        <authorList>
            <consortium name="Lawrence Berkeley National Laboratory"/>
            <person name="Harder C.B."/>
            <person name="Miyauchi S."/>
            <person name="Viragh M."/>
            <person name="Kuo A."/>
            <person name="Thoen E."/>
            <person name="Andreopoulos B."/>
            <person name="Lu D."/>
            <person name="Skrede I."/>
            <person name="Drula E."/>
            <person name="Henrissat B."/>
            <person name="Morin E."/>
            <person name="Kohler A."/>
            <person name="Barry K."/>
            <person name="LaButti K."/>
            <person name="Morin E."/>
            <person name="Salamov A."/>
            <person name="Lipzen A."/>
            <person name="Mereny Z."/>
            <person name="Hegedus B."/>
            <person name="Baldrian P."/>
            <person name="Stursova M."/>
            <person name="Weitz H."/>
            <person name="Taylor A."/>
            <person name="Grigoriev I.V."/>
            <person name="Nagy L.G."/>
            <person name="Martin F."/>
            <person name="Kauserud H."/>
        </authorList>
    </citation>
    <scope>NUCLEOTIDE SEQUENCE</scope>
    <source>
        <strain evidence="2">9284</strain>
    </source>
</reference>
<feature type="coiled-coil region" evidence="1">
    <location>
        <begin position="49"/>
        <end position="76"/>
    </location>
</feature>
<sequence>MLQCPDCSGILGRPSSVVSSHFLETNAPLTDPQTLSSVRDFVSSARDHRARLDAKIAALQSSLDNLVLERDALDIEIHKHEGALSPLRRMPPEVISHIFTLNLQAKVDSTFYFDDCAPWTLSAVSARWRDIALSPFFWTTISNWVQKFDLRRLELQLVRSGNLPLRIHFSVKRHSDFTPLETQVVDLLAQHGLRWETIHLKGPAAMYSRIEDVLPQFPLLRKLQCEIYRGDLHAYTLDFFSHAPKLEEVVVKANLWRFALTLALPWHQLLRYRAATVWDSLPELAFASNLVECTLDMGFKHAPIDPGIQVLLPRLLPSRLSISHRVLLVCLETPALTDLYYFDVERSKSLNDLASFLPNTLKKLVLHTHNDCDNLSCLFEALPQIEYFALTEFLDVHVICDFLGSNAMRTTRPGLERVGLAALALNTAQTLLDTLEVVDSECLPALDLWVYVYPDLSPEMLFRVEHLGQRGMEFNLCTSFDQASQAIFHRRFIPEMFYIDHS</sequence>
<keyword evidence="1" id="KW-0175">Coiled coil</keyword>
<organism evidence="2 3">
    <name type="scientific">Roridomyces roridus</name>
    <dbReference type="NCBI Taxonomy" id="1738132"/>
    <lineage>
        <taxon>Eukaryota</taxon>
        <taxon>Fungi</taxon>
        <taxon>Dikarya</taxon>
        <taxon>Basidiomycota</taxon>
        <taxon>Agaricomycotina</taxon>
        <taxon>Agaricomycetes</taxon>
        <taxon>Agaricomycetidae</taxon>
        <taxon>Agaricales</taxon>
        <taxon>Marasmiineae</taxon>
        <taxon>Mycenaceae</taxon>
        <taxon>Roridomyces</taxon>
    </lineage>
</organism>
<keyword evidence="3" id="KW-1185">Reference proteome</keyword>
<evidence type="ECO:0000313" key="2">
    <source>
        <dbReference type="EMBL" id="KAJ7625605.1"/>
    </source>
</evidence>
<accession>A0AAD7FKN7</accession>
<dbReference type="Proteomes" id="UP001221142">
    <property type="component" value="Unassembled WGS sequence"/>
</dbReference>